<dbReference type="EMBL" id="JAALDK010000004">
    <property type="protein sequence ID" value="NUY06122.1"/>
    <property type="molecule type" value="Genomic_DNA"/>
</dbReference>
<keyword evidence="1" id="KW-0732">Signal</keyword>
<evidence type="ECO:0000256" key="1">
    <source>
        <dbReference type="SAM" id="SignalP"/>
    </source>
</evidence>
<protein>
    <recommendedName>
        <fullName evidence="4">Lipoprotein</fullName>
    </recommendedName>
</protein>
<dbReference type="AlphaFoldDB" id="A0A7Y6N3H4"/>
<evidence type="ECO:0000313" key="2">
    <source>
        <dbReference type="EMBL" id="NUY06122.1"/>
    </source>
</evidence>
<proteinExistence type="predicted"/>
<feature type="chain" id="PRO_5030805448" description="Lipoprotein" evidence="1">
    <location>
        <begin position="27"/>
        <end position="252"/>
    </location>
</feature>
<comment type="caution">
    <text evidence="2">The sequence shown here is derived from an EMBL/GenBank/DDBJ whole genome shotgun (WGS) entry which is preliminary data.</text>
</comment>
<dbReference type="RefSeq" id="WP_176112646.1">
    <property type="nucleotide sequence ID" value="NZ_JAALDK010000004.1"/>
</dbReference>
<gene>
    <name evidence="2" type="ORF">G5S42_43075</name>
</gene>
<organism evidence="2 3">
    <name type="scientific">Paraburkholderia youngii</name>
    <dbReference type="NCBI Taxonomy" id="2782701"/>
    <lineage>
        <taxon>Bacteria</taxon>
        <taxon>Pseudomonadati</taxon>
        <taxon>Pseudomonadota</taxon>
        <taxon>Betaproteobacteria</taxon>
        <taxon>Burkholderiales</taxon>
        <taxon>Burkholderiaceae</taxon>
        <taxon>Paraburkholderia</taxon>
    </lineage>
</organism>
<evidence type="ECO:0008006" key="4">
    <source>
        <dbReference type="Google" id="ProtNLM"/>
    </source>
</evidence>
<reference evidence="2 3" key="1">
    <citation type="submission" date="2020-02" db="EMBL/GenBank/DDBJ databases">
        <title>Paraburkholderia simonii sp. nov. and Paraburkholderia youngii sp. nov. Brazilian and Mexican Mimosa-associated rhizobia.</title>
        <authorList>
            <person name="Mavima L."/>
            <person name="Beukes C.W."/>
            <person name="Chan W.Y."/>
            <person name="Palmer M."/>
            <person name="De Meyer S.E."/>
            <person name="James E.K."/>
            <person name="Venter S.N."/>
            <person name="Steenkamp E.T."/>
        </authorList>
    </citation>
    <scope>NUCLEOTIDE SEQUENCE [LARGE SCALE GENOMIC DNA]</scope>
    <source>
        <strain evidence="2 3">JPY169</strain>
    </source>
</reference>
<accession>A0A7Y6N3H4</accession>
<feature type="signal peptide" evidence="1">
    <location>
        <begin position="1"/>
        <end position="26"/>
    </location>
</feature>
<name>A0A7Y6N3H4_9BURK</name>
<evidence type="ECO:0000313" key="3">
    <source>
        <dbReference type="Proteomes" id="UP000594380"/>
    </source>
</evidence>
<sequence length="252" mass="26148">MIKMNAKKAICIVAALFLTACGGGDGSDVTSVGDGSDVTSVADPQGFWLGKSSSGRTIAMLVLETGRYFAVYSFNNSVERMIEGTFAVDGPSIFDRSAVDWNLTGDAYAVPAGIEVWVTTKQKLSAVVEEAHAFETFKTTYNSAYDTSSSVSEVAGTWAGTVAGSAALTTMTVAGDGSFTGASGSCTFSGSLKPRASGKKVLDGTVTFEDTSCLWAGTTIDFEAVTANNQMIAAGVRSPRSAAFVFVGIRAY</sequence>
<dbReference type="PROSITE" id="PS51257">
    <property type="entry name" value="PROKAR_LIPOPROTEIN"/>
    <property type="match status" value="1"/>
</dbReference>
<dbReference type="GeneID" id="301107075"/>
<dbReference type="Proteomes" id="UP000594380">
    <property type="component" value="Unassembled WGS sequence"/>
</dbReference>